<dbReference type="EMBL" id="JBHRSD010000001">
    <property type="protein sequence ID" value="MFC3030936.1"/>
    <property type="molecule type" value="Genomic_DNA"/>
</dbReference>
<dbReference type="Gene3D" id="2.60.120.620">
    <property type="entry name" value="q2cbj1_9rhob like domain"/>
    <property type="match status" value="1"/>
</dbReference>
<dbReference type="Proteomes" id="UP001595453">
    <property type="component" value="Unassembled WGS sequence"/>
</dbReference>
<organism evidence="1 2">
    <name type="scientific">Pseudoalteromonas fenneropenaei</name>
    <dbReference type="NCBI Taxonomy" id="1737459"/>
    <lineage>
        <taxon>Bacteria</taxon>
        <taxon>Pseudomonadati</taxon>
        <taxon>Pseudomonadota</taxon>
        <taxon>Gammaproteobacteria</taxon>
        <taxon>Alteromonadales</taxon>
        <taxon>Pseudoalteromonadaceae</taxon>
        <taxon>Pseudoalteromonas</taxon>
    </lineage>
</organism>
<dbReference type="SUPFAM" id="SSF51197">
    <property type="entry name" value="Clavaminate synthase-like"/>
    <property type="match status" value="1"/>
</dbReference>
<gene>
    <name evidence="1" type="ORF">ACFOEE_00125</name>
</gene>
<protein>
    <submittedName>
        <fullName evidence="1">Phytanoyl-CoA dioxygenase family protein</fullName>
    </submittedName>
</protein>
<comment type="caution">
    <text evidence="1">The sequence shown here is derived from an EMBL/GenBank/DDBJ whole genome shotgun (WGS) entry which is preliminary data.</text>
</comment>
<keyword evidence="1" id="KW-0223">Dioxygenase</keyword>
<name>A0ABV7CDK4_9GAMM</name>
<dbReference type="InterPro" id="IPR008775">
    <property type="entry name" value="Phytyl_CoA_dOase-like"/>
</dbReference>
<dbReference type="PANTHER" id="PTHR31630:SF6">
    <property type="entry name" value="PHYTANOYL-COA DIOXYGENASE-RELATED"/>
    <property type="match status" value="1"/>
</dbReference>
<sequence>MHAQLPSSLELSPLGIPHLKRFWYSSVAAPQSAASREDEHELDRMLFDLLGVGLHQVLNFVYAERPSFSELEHWMVTKVGQPCAHTLARLQAIYQQKPYSGELKAWLHEIEQIPDVLSQEDLAHWQEHGYVIVKNAVSLAAAKEAEQALWQYLKAEPEQPDTWYSLHNRSGIMVELIQHPAFAANRHAARIHKAFAQLWQTADLRVSADRGGFNPPERQGFEFSGPDLHWDINFNKPLQFGTQGILYLTDTAAEQGAFTLVPGFQHHLPTWLAELPPAADPQQQDLHALGAKAIAANAGDLIIWHQWLPHGSRPNTTSQPRMVQYINYLPVRI</sequence>
<proteinExistence type="predicted"/>
<dbReference type="RefSeq" id="WP_377119630.1">
    <property type="nucleotide sequence ID" value="NZ_JBHRSD010000001.1"/>
</dbReference>
<evidence type="ECO:0000313" key="2">
    <source>
        <dbReference type="Proteomes" id="UP001595453"/>
    </source>
</evidence>
<dbReference type="PANTHER" id="PTHR31630">
    <property type="entry name" value="PHYTANOYL-COA DIOXYGENASE-RELATED-RELATED"/>
    <property type="match status" value="1"/>
</dbReference>
<dbReference type="GO" id="GO:0051213">
    <property type="term" value="F:dioxygenase activity"/>
    <property type="evidence" value="ECO:0007669"/>
    <property type="project" value="UniProtKB-KW"/>
</dbReference>
<reference evidence="2" key="1">
    <citation type="journal article" date="2019" name="Int. J. Syst. Evol. Microbiol.">
        <title>The Global Catalogue of Microorganisms (GCM) 10K type strain sequencing project: providing services to taxonomists for standard genome sequencing and annotation.</title>
        <authorList>
            <consortium name="The Broad Institute Genomics Platform"/>
            <consortium name="The Broad Institute Genome Sequencing Center for Infectious Disease"/>
            <person name="Wu L."/>
            <person name="Ma J."/>
        </authorList>
    </citation>
    <scope>NUCLEOTIDE SEQUENCE [LARGE SCALE GENOMIC DNA]</scope>
    <source>
        <strain evidence="2">KCTC 42730</strain>
    </source>
</reference>
<accession>A0ABV7CDK4</accession>
<dbReference type="Pfam" id="PF05721">
    <property type="entry name" value="PhyH"/>
    <property type="match status" value="1"/>
</dbReference>
<keyword evidence="2" id="KW-1185">Reference proteome</keyword>
<evidence type="ECO:0000313" key="1">
    <source>
        <dbReference type="EMBL" id="MFC3030936.1"/>
    </source>
</evidence>
<keyword evidence="1" id="KW-0560">Oxidoreductase</keyword>